<organism evidence="3 4">
    <name type="scientific">Aureimonas altamirensis</name>
    <dbReference type="NCBI Taxonomy" id="370622"/>
    <lineage>
        <taxon>Bacteria</taxon>
        <taxon>Pseudomonadati</taxon>
        <taxon>Pseudomonadota</taxon>
        <taxon>Alphaproteobacteria</taxon>
        <taxon>Hyphomicrobiales</taxon>
        <taxon>Aurantimonadaceae</taxon>
        <taxon>Aureimonas</taxon>
    </lineage>
</organism>
<feature type="chain" id="PRO_5002060167" evidence="2">
    <location>
        <begin position="24"/>
        <end position="106"/>
    </location>
</feature>
<dbReference type="RefSeq" id="WP_039192443.1">
    <property type="nucleotide sequence ID" value="NZ_JRFJ01000002.1"/>
</dbReference>
<keyword evidence="2" id="KW-0732">Signal</keyword>
<dbReference type="STRING" id="370622.LA66_10965"/>
<comment type="caution">
    <text evidence="3">The sequence shown here is derived from an EMBL/GenBank/DDBJ whole genome shotgun (WGS) entry which is preliminary data.</text>
</comment>
<dbReference type="Proteomes" id="UP000030826">
    <property type="component" value="Unassembled WGS sequence"/>
</dbReference>
<gene>
    <name evidence="3" type="ORF">LA66_10965</name>
</gene>
<dbReference type="AlphaFoldDB" id="A0A0B1Q2I7"/>
<feature type="signal peptide" evidence="2">
    <location>
        <begin position="1"/>
        <end position="23"/>
    </location>
</feature>
<evidence type="ECO:0000313" key="3">
    <source>
        <dbReference type="EMBL" id="KHJ55048.1"/>
    </source>
</evidence>
<feature type="compositionally biased region" description="Basic and acidic residues" evidence="1">
    <location>
        <begin position="95"/>
        <end position="106"/>
    </location>
</feature>
<evidence type="ECO:0000313" key="4">
    <source>
        <dbReference type="Proteomes" id="UP000030826"/>
    </source>
</evidence>
<dbReference type="EMBL" id="JRFJ01000002">
    <property type="protein sequence ID" value="KHJ55048.1"/>
    <property type="molecule type" value="Genomic_DNA"/>
</dbReference>
<evidence type="ECO:0000256" key="1">
    <source>
        <dbReference type="SAM" id="MobiDB-lite"/>
    </source>
</evidence>
<evidence type="ECO:0000256" key="2">
    <source>
        <dbReference type="SAM" id="SignalP"/>
    </source>
</evidence>
<reference evidence="3 4" key="1">
    <citation type="submission" date="2014-09" db="EMBL/GenBank/DDBJ databases">
        <title>Isolation and characterization of Aurantimonas altamirensis ON-56566 from clinical sample following a dog bite.</title>
        <authorList>
            <person name="Eshaghi A."/>
            <person name="Li A."/>
            <person name="Shahinas D."/>
            <person name="Bahn P."/>
            <person name="Kus J.V."/>
            <person name="Patel S.N."/>
        </authorList>
    </citation>
    <scope>NUCLEOTIDE SEQUENCE [LARGE SCALE GENOMIC DNA]</scope>
    <source>
        <strain evidence="3 4">ON-56566</strain>
    </source>
</reference>
<name>A0A0B1Q2I7_9HYPH</name>
<proteinExistence type="predicted"/>
<dbReference type="OrthoDB" id="9907133at2"/>
<accession>A0A0B1Q2I7</accession>
<protein>
    <submittedName>
        <fullName evidence="3">Uncharacterized protein</fullName>
    </submittedName>
</protein>
<sequence>MSYALRLFLVIAFSLAVIMTSRAGPVMAGGCPSKQEVQLSCPVEPASAALPMQSKTDAKCGMAVLGNDQAPAARIADGAWLPSHVVGLLEGQPPGRDDPPPRTRLS</sequence>
<feature type="region of interest" description="Disordered" evidence="1">
    <location>
        <begin position="86"/>
        <end position="106"/>
    </location>
</feature>